<proteinExistence type="predicted"/>
<dbReference type="GO" id="GO:0016747">
    <property type="term" value="F:acyltransferase activity, transferring groups other than amino-acyl groups"/>
    <property type="evidence" value="ECO:0007669"/>
    <property type="project" value="InterPro"/>
</dbReference>
<sequence length="248" mass="28585">MPSDQLLALSRVYDDPKSIHAVANTITSSFAKDTVIQWLRPLADPWSVTDLNTSKWQYRRVQRAVAEGMVLRSLAVREIRQKLHKDGEVYEHDAGAVALLYPPRGRVRWALGRMLLSWKLWFLDMVRPVYEKGGNEQRLQKLMDAHDRVITDVQQKYGLQNLWYLEVIAVHPRLQGLGLGKKAMRSVLENTNDDPVILECTRRGNVAFYERMGFEVVEEVELMEGGAAVKLWFMLRQGSRKKTNFTVC</sequence>
<dbReference type="InterPro" id="IPR000182">
    <property type="entry name" value="GNAT_dom"/>
</dbReference>
<protein>
    <recommendedName>
        <fullName evidence="1">N-acetyltransferase domain-containing protein</fullName>
    </recommendedName>
</protein>
<name>A0A1L9T2R0_9EURO</name>
<dbReference type="PANTHER" id="PTHR42791:SF1">
    <property type="entry name" value="N-ACETYLTRANSFERASE DOMAIN-CONTAINING PROTEIN"/>
    <property type="match status" value="1"/>
</dbReference>
<dbReference type="RefSeq" id="XP_040697522.1">
    <property type="nucleotide sequence ID" value="XM_040851132.1"/>
</dbReference>
<feature type="domain" description="N-acetyltransferase" evidence="1">
    <location>
        <begin position="99"/>
        <end position="236"/>
    </location>
</feature>
<dbReference type="Pfam" id="PF13508">
    <property type="entry name" value="Acetyltransf_7"/>
    <property type="match status" value="1"/>
</dbReference>
<evidence type="ECO:0000313" key="2">
    <source>
        <dbReference type="EMBL" id="OJJ53716.1"/>
    </source>
</evidence>
<evidence type="ECO:0000259" key="1">
    <source>
        <dbReference type="PROSITE" id="PS51186"/>
    </source>
</evidence>
<dbReference type="Gene3D" id="3.40.630.30">
    <property type="match status" value="1"/>
</dbReference>
<gene>
    <name evidence="2" type="ORF">ASPSYDRAFT_82062</name>
</gene>
<dbReference type="SUPFAM" id="SSF55729">
    <property type="entry name" value="Acyl-CoA N-acyltransferases (Nat)"/>
    <property type="match status" value="1"/>
</dbReference>
<keyword evidence="3" id="KW-1185">Reference proteome</keyword>
<accession>A0A1L9T2R0</accession>
<dbReference type="InterPro" id="IPR052523">
    <property type="entry name" value="Trichothecene_AcTrans"/>
</dbReference>
<dbReference type="PANTHER" id="PTHR42791">
    <property type="entry name" value="GNAT FAMILY ACETYLTRANSFERASE"/>
    <property type="match status" value="1"/>
</dbReference>
<dbReference type="CDD" id="cd04301">
    <property type="entry name" value="NAT_SF"/>
    <property type="match status" value="1"/>
</dbReference>
<dbReference type="PROSITE" id="PS51186">
    <property type="entry name" value="GNAT"/>
    <property type="match status" value="1"/>
</dbReference>
<organism evidence="2 3">
    <name type="scientific">Aspergillus sydowii CBS 593.65</name>
    <dbReference type="NCBI Taxonomy" id="1036612"/>
    <lineage>
        <taxon>Eukaryota</taxon>
        <taxon>Fungi</taxon>
        <taxon>Dikarya</taxon>
        <taxon>Ascomycota</taxon>
        <taxon>Pezizomycotina</taxon>
        <taxon>Eurotiomycetes</taxon>
        <taxon>Eurotiomycetidae</taxon>
        <taxon>Eurotiales</taxon>
        <taxon>Aspergillaceae</taxon>
        <taxon>Aspergillus</taxon>
        <taxon>Aspergillus subgen. Nidulantes</taxon>
    </lineage>
</organism>
<dbReference type="Proteomes" id="UP000184356">
    <property type="component" value="Unassembled WGS sequence"/>
</dbReference>
<dbReference type="VEuPathDB" id="FungiDB:ASPSYDRAFT_82062"/>
<dbReference type="AlphaFoldDB" id="A0A1L9T2R0"/>
<dbReference type="InterPro" id="IPR016181">
    <property type="entry name" value="Acyl_CoA_acyltransferase"/>
</dbReference>
<dbReference type="EMBL" id="KV878596">
    <property type="protein sequence ID" value="OJJ53716.1"/>
    <property type="molecule type" value="Genomic_DNA"/>
</dbReference>
<evidence type="ECO:0000313" key="3">
    <source>
        <dbReference type="Proteomes" id="UP000184356"/>
    </source>
</evidence>
<dbReference type="GeneID" id="63767205"/>
<dbReference type="OrthoDB" id="512662at2759"/>
<reference evidence="3" key="1">
    <citation type="journal article" date="2017" name="Genome Biol.">
        <title>Comparative genomics reveals high biological diversity and specific adaptations in the industrially and medically important fungal genus Aspergillus.</title>
        <authorList>
            <person name="de Vries R.P."/>
            <person name="Riley R."/>
            <person name="Wiebenga A."/>
            <person name="Aguilar-Osorio G."/>
            <person name="Amillis S."/>
            <person name="Uchima C.A."/>
            <person name="Anderluh G."/>
            <person name="Asadollahi M."/>
            <person name="Askin M."/>
            <person name="Barry K."/>
            <person name="Battaglia E."/>
            <person name="Bayram O."/>
            <person name="Benocci T."/>
            <person name="Braus-Stromeyer S.A."/>
            <person name="Caldana C."/>
            <person name="Canovas D."/>
            <person name="Cerqueira G.C."/>
            <person name="Chen F."/>
            <person name="Chen W."/>
            <person name="Choi C."/>
            <person name="Clum A."/>
            <person name="Dos Santos R.A."/>
            <person name="Damasio A.R."/>
            <person name="Diallinas G."/>
            <person name="Emri T."/>
            <person name="Fekete E."/>
            <person name="Flipphi M."/>
            <person name="Freyberg S."/>
            <person name="Gallo A."/>
            <person name="Gournas C."/>
            <person name="Habgood R."/>
            <person name="Hainaut M."/>
            <person name="Harispe M.L."/>
            <person name="Henrissat B."/>
            <person name="Hilden K.S."/>
            <person name="Hope R."/>
            <person name="Hossain A."/>
            <person name="Karabika E."/>
            <person name="Karaffa L."/>
            <person name="Karanyi Z."/>
            <person name="Krasevec N."/>
            <person name="Kuo A."/>
            <person name="Kusch H."/>
            <person name="LaButti K."/>
            <person name="Lagendijk E.L."/>
            <person name="Lapidus A."/>
            <person name="Levasseur A."/>
            <person name="Lindquist E."/>
            <person name="Lipzen A."/>
            <person name="Logrieco A.F."/>
            <person name="MacCabe A."/>
            <person name="Maekelae M.R."/>
            <person name="Malavazi I."/>
            <person name="Melin P."/>
            <person name="Meyer V."/>
            <person name="Mielnichuk N."/>
            <person name="Miskei M."/>
            <person name="Molnar A.P."/>
            <person name="Mule G."/>
            <person name="Ngan C.Y."/>
            <person name="Orejas M."/>
            <person name="Orosz E."/>
            <person name="Ouedraogo J.P."/>
            <person name="Overkamp K.M."/>
            <person name="Park H.-S."/>
            <person name="Perrone G."/>
            <person name="Piumi F."/>
            <person name="Punt P.J."/>
            <person name="Ram A.F."/>
            <person name="Ramon A."/>
            <person name="Rauscher S."/>
            <person name="Record E."/>
            <person name="Riano-Pachon D.M."/>
            <person name="Robert V."/>
            <person name="Roehrig J."/>
            <person name="Ruller R."/>
            <person name="Salamov A."/>
            <person name="Salih N.S."/>
            <person name="Samson R.A."/>
            <person name="Sandor E."/>
            <person name="Sanguinetti M."/>
            <person name="Schuetze T."/>
            <person name="Sepcic K."/>
            <person name="Shelest E."/>
            <person name="Sherlock G."/>
            <person name="Sophianopoulou V."/>
            <person name="Squina F.M."/>
            <person name="Sun H."/>
            <person name="Susca A."/>
            <person name="Todd R.B."/>
            <person name="Tsang A."/>
            <person name="Unkles S.E."/>
            <person name="van de Wiele N."/>
            <person name="van Rossen-Uffink D."/>
            <person name="Oliveira J.V."/>
            <person name="Vesth T.C."/>
            <person name="Visser J."/>
            <person name="Yu J.-H."/>
            <person name="Zhou M."/>
            <person name="Andersen M.R."/>
            <person name="Archer D.B."/>
            <person name="Baker S.E."/>
            <person name="Benoit I."/>
            <person name="Brakhage A.A."/>
            <person name="Braus G.H."/>
            <person name="Fischer R."/>
            <person name="Frisvad J.C."/>
            <person name="Goldman G.H."/>
            <person name="Houbraken J."/>
            <person name="Oakley B."/>
            <person name="Pocsi I."/>
            <person name="Scazzocchio C."/>
            <person name="Seiboth B."/>
            <person name="vanKuyk P.A."/>
            <person name="Wortman J."/>
            <person name="Dyer P.S."/>
            <person name="Grigoriev I.V."/>
        </authorList>
    </citation>
    <scope>NUCLEOTIDE SEQUENCE [LARGE SCALE GENOMIC DNA]</scope>
    <source>
        <strain evidence="3">CBS 593.65</strain>
    </source>
</reference>